<keyword evidence="4" id="KW-1185">Reference proteome</keyword>
<dbReference type="AlphaFoldDB" id="A0A5K7XEA3"/>
<accession>A0A5K7XEA3</accession>
<sequence length="292" mass="30291">MKVTQFAKLFAVATLATVGLAADSSAALIVNDNFDGYANQAAFEAVWAPIGTTAPVSGVLSTAQASSPTKSVQGPGTGTNAQYRNRLTFADTPALGIGDQLVWSFDYYDATPTGVPARNFVTLQDTTGPTGTNQLIAMGFNNNQTGANSGGQSYMARILGYTVPTTADPDGGATESVGGAGIFFKLNDFGTGGRVQGWQNLKVILSTDDGLSTDFAFYVNNVLAERVSNIGTAASIRQYDNIAIGSGLSNANTEFFVDNMRLEFIKAVPEPATLALAALGMIGLVAAGRKNA</sequence>
<name>A0A5K7XEA3_9BACT</name>
<gene>
    <name evidence="3" type="ORF">PLANPX_4732</name>
</gene>
<dbReference type="InterPro" id="IPR013424">
    <property type="entry name" value="Ice-binding_C"/>
</dbReference>
<evidence type="ECO:0000313" key="3">
    <source>
        <dbReference type="EMBL" id="BBO35120.1"/>
    </source>
</evidence>
<dbReference type="EMBL" id="AP021861">
    <property type="protein sequence ID" value="BBO35120.1"/>
    <property type="molecule type" value="Genomic_DNA"/>
</dbReference>
<dbReference type="RefSeq" id="WP_152100567.1">
    <property type="nucleotide sequence ID" value="NZ_AP021861.1"/>
</dbReference>
<feature type="domain" description="Ice-binding protein C-terminal" evidence="2">
    <location>
        <begin position="267"/>
        <end position="290"/>
    </location>
</feature>
<feature type="chain" id="PRO_5024883953" description="Ice-binding protein C-terminal domain-containing protein" evidence="1">
    <location>
        <begin position="22"/>
        <end position="292"/>
    </location>
</feature>
<reference evidence="4" key="1">
    <citation type="submission" date="2019-10" db="EMBL/GenBank/DDBJ databases">
        <title>Lacipirellula parvula gen. nov., sp. nov., representing a lineage of planctomycetes widespread in freshwater anoxic habitats, and description of the family Lacipirellulaceae.</title>
        <authorList>
            <person name="Dedysh S.N."/>
            <person name="Kulichevskaya I.S."/>
            <person name="Beletsky A.V."/>
            <person name="Rakitin A.L."/>
            <person name="Mardanov A.V."/>
            <person name="Ivanova A.A."/>
            <person name="Saltykova V.X."/>
            <person name="Rijpstra W.I.C."/>
            <person name="Sinninghe Damste J.S."/>
            <person name="Ravin N.V."/>
        </authorList>
    </citation>
    <scope>NUCLEOTIDE SEQUENCE [LARGE SCALE GENOMIC DNA]</scope>
    <source>
        <strain evidence="4">PX69</strain>
    </source>
</reference>
<evidence type="ECO:0000259" key="2">
    <source>
        <dbReference type="Pfam" id="PF07589"/>
    </source>
</evidence>
<organism evidence="3 4">
    <name type="scientific">Lacipirellula parvula</name>
    <dbReference type="NCBI Taxonomy" id="2650471"/>
    <lineage>
        <taxon>Bacteria</taxon>
        <taxon>Pseudomonadati</taxon>
        <taxon>Planctomycetota</taxon>
        <taxon>Planctomycetia</taxon>
        <taxon>Pirellulales</taxon>
        <taxon>Lacipirellulaceae</taxon>
        <taxon>Lacipirellula</taxon>
    </lineage>
</organism>
<dbReference type="Proteomes" id="UP000326837">
    <property type="component" value="Chromosome"/>
</dbReference>
<protein>
    <recommendedName>
        <fullName evidence="2">Ice-binding protein C-terminal domain-containing protein</fullName>
    </recommendedName>
</protein>
<evidence type="ECO:0000313" key="4">
    <source>
        <dbReference type="Proteomes" id="UP000326837"/>
    </source>
</evidence>
<keyword evidence="1" id="KW-0732">Signal</keyword>
<evidence type="ECO:0000256" key="1">
    <source>
        <dbReference type="SAM" id="SignalP"/>
    </source>
</evidence>
<dbReference type="KEGG" id="lpav:PLANPX_4732"/>
<dbReference type="Pfam" id="PF07589">
    <property type="entry name" value="PEP-CTERM"/>
    <property type="match status" value="1"/>
</dbReference>
<proteinExistence type="predicted"/>
<feature type="signal peptide" evidence="1">
    <location>
        <begin position="1"/>
        <end position="21"/>
    </location>
</feature>